<dbReference type="InterPro" id="IPR014710">
    <property type="entry name" value="RmlC-like_jellyroll"/>
</dbReference>
<feature type="domain" description="Cyclic nucleotide-binding" evidence="4">
    <location>
        <begin position="34"/>
        <end position="118"/>
    </location>
</feature>
<keyword evidence="1" id="KW-0805">Transcription regulation</keyword>
<dbReference type="Gene3D" id="1.10.10.10">
    <property type="entry name" value="Winged helix-like DNA-binding domain superfamily/Winged helix DNA-binding domain"/>
    <property type="match status" value="1"/>
</dbReference>
<dbReference type="Proteomes" id="UP001476950">
    <property type="component" value="Unassembled WGS sequence"/>
</dbReference>
<keyword evidence="3" id="KW-0804">Transcription</keyword>
<dbReference type="InterPro" id="IPR012318">
    <property type="entry name" value="HTH_CRP"/>
</dbReference>
<evidence type="ECO:0000256" key="2">
    <source>
        <dbReference type="ARBA" id="ARBA00023125"/>
    </source>
</evidence>
<sequence>MPVLQTTPRSSNRLLAVLPADVYQRLQPALELVTLALGQPLYQVGGAIDHVYFPEQALISLVLQGPAGVTMEVGLVGQEGLAGLPVLLGGTSHSHQAIVQVTGKAWRLPAEQLLTEFNRQEFLYGLLLRYLQAMLTQVAQNGACNRFHTTEERLARWLLLVSDSLGADTFLLTHEFISKMLGVRRASVTVAASVLSQAGWVGYHRGCMTLVDRAGLEDFACECYGVVRAAFAAVTSELMAPPVLARDATGVSEGATKKVEGDSLDSLTRFHGSPTSHR</sequence>
<dbReference type="InterPro" id="IPR000595">
    <property type="entry name" value="cNMP-bd_dom"/>
</dbReference>
<proteinExistence type="predicted"/>
<dbReference type="Pfam" id="PF13545">
    <property type="entry name" value="HTH_Crp_2"/>
    <property type="match status" value="1"/>
</dbReference>
<keyword evidence="7" id="KW-1185">Reference proteome</keyword>
<evidence type="ECO:0000313" key="6">
    <source>
        <dbReference type="EMBL" id="MEP1062673.1"/>
    </source>
</evidence>
<evidence type="ECO:0000256" key="1">
    <source>
        <dbReference type="ARBA" id="ARBA00023015"/>
    </source>
</evidence>
<feature type="domain" description="HTH crp-type" evidence="5">
    <location>
        <begin position="152"/>
        <end position="218"/>
    </location>
</feature>
<gene>
    <name evidence="6" type="ORF">NDI38_30325</name>
</gene>
<protein>
    <submittedName>
        <fullName evidence="6">Crp/Fnr family transcriptional regulator</fullName>
    </submittedName>
</protein>
<dbReference type="Pfam" id="PF00027">
    <property type="entry name" value="cNMP_binding"/>
    <property type="match status" value="1"/>
</dbReference>
<accession>A0ABV0KTU8</accession>
<keyword evidence="2" id="KW-0238">DNA-binding</keyword>
<evidence type="ECO:0000259" key="5">
    <source>
        <dbReference type="Pfam" id="PF13545"/>
    </source>
</evidence>
<organism evidence="6 7">
    <name type="scientific">Stenomitos frigidus AS-A4</name>
    <dbReference type="NCBI Taxonomy" id="2933935"/>
    <lineage>
        <taxon>Bacteria</taxon>
        <taxon>Bacillati</taxon>
        <taxon>Cyanobacteriota</taxon>
        <taxon>Cyanophyceae</taxon>
        <taxon>Leptolyngbyales</taxon>
        <taxon>Leptolyngbyaceae</taxon>
        <taxon>Stenomitos</taxon>
    </lineage>
</organism>
<dbReference type="InterPro" id="IPR050397">
    <property type="entry name" value="Env_Response_Regulators"/>
</dbReference>
<dbReference type="Gene3D" id="2.60.120.10">
    <property type="entry name" value="Jelly Rolls"/>
    <property type="match status" value="1"/>
</dbReference>
<evidence type="ECO:0000259" key="4">
    <source>
        <dbReference type="Pfam" id="PF00027"/>
    </source>
</evidence>
<evidence type="ECO:0000256" key="3">
    <source>
        <dbReference type="ARBA" id="ARBA00023163"/>
    </source>
</evidence>
<comment type="caution">
    <text evidence="6">The sequence shown here is derived from an EMBL/GenBank/DDBJ whole genome shotgun (WGS) entry which is preliminary data.</text>
</comment>
<dbReference type="PANTHER" id="PTHR24567">
    <property type="entry name" value="CRP FAMILY TRANSCRIPTIONAL REGULATORY PROTEIN"/>
    <property type="match status" value="1"/>
</dbReference>
<evidence type="ECO:0000313" key="7">
    <source>
        <dbReference type="Proteomes" id="UP001476950"/>
    </source>
</evidence>
<reference evidence="6 7" key="1">
    <citation type="submission" date="2022-04" db="EMBL/GenBank/DDBJ databases">
        <title>Positive selection, recombination, and allopatry shape intraspecific diversity of widespread and dominant cyanobacteria.</title>
        <authorList>
            <person name="Wei J."/>
            <person name="Shu W."/>
            <person name="Hu C."/>
        </authorList>
    </citation>
    <scope>NUCLEOTIDE SEQUENCE [LARGE SCALE GENOMIC DNA]</scope>
    <source>
        <strain evidence="6 7">AS-A4</strain>
    </source>
</reference>
<name>A0ABV0KTU8_9CYAN</name>
<dbReference type="InterPro" id="IPR036390">
    <property type="entry name" value="WH_DNA-bd_sf"/>
</dbReference>
<dbReference type="EMBL" id="JAMPLM010000079">
    <property type="protein sequence ID" value="MEP1062673.1"/>
    <property type="molecule type" value="Genomic_DNA"/>
</dbReference>
<dbReference type="RefSeq" id="WP_190452785.1">
    <property type="nucleotide sequence ID" value="NZ_JAMPLM010000079.1"/>
</dbReference>
<dbReference type="InterPro" id="IPR036388">
    <property type="entry name" value="WH-like_DNA-bd_sf"/>
</dbReference>
<dbReference type="SUPFAM" id="SSF51206">
    <property type="entry name" value="cAMP-binding domain-like"/>
    <property type="match status" value="1"/>
</dbReference>
<dbReference type="InterPro" id="IPR018490">
    <property type="entry name" value="cNMP-bd_dom_sf"/>
</dbReference>
<dbReference type="PANTHER" id="PTHR24567:SF74">
    <property type="entry name" value="HTH-TYPE TRANSCRIPTIONAL REGULATOR ARCR"/>
    <property type="match status" value="1"/>
</dbReference>
<dbReference type="SUPFAM" id="SSF46785">
    <property type="entry name" value="Winged helix' DNA-binding domain"/>
    <property type="match status" value="1"/>
</dbReference>